<protein>
    <submittedName>
        <fullName evidence="10">SPX domain-containing protein</fullName>
    </submittedName>
</protein>
<dbReference type="PROSITE" id="PS51382">
    <property type="entry name" value="SPX"/>
    <property type="match status" value="1"/>
</dbReference>
<dbReference type="Pfam" id="PF03124">
    <property type="entry name" value="EXS"/>
    <property type="match status" value="1"/>
</dbReference>
<feature type="region of interest" description="Disordered" evidence="6">
    <location>
        <begin position="947"/>
        <end position="970"/>
    </location>
</feature>
<evidence type="ECO:0000256" key="3">
    <source>
        <dbReference type="ARBA" id="ARBA00022692"/>
    </source>
</evidence>
<evidence type="ECO:0000256" key="5">
    <source>
        <dbReference type="ARBA" id="ARBA00023136"/>
    </source>
</evidence>
<dbReference type="GO" id="GO:0005886">
    <property type="term" value="C:plasma membrane"/>
    <property type="evidence" value="ECO:0007669"/>
    <property type="project" value="TreeGrafter"/>
</dbReference>
<dbReference type="GO" id="GO:0016036">
    <property type="term" value="P:cellular response to phosphate starvation"/>
    <property type="evidence" value="ECO:0007669"/>
    <property type="project" value="TreeGrafter"/>
</dbReference>
<organism evidence="10 11">
    <name type="scientific">Metschnikowia aff. pulcherrima</name>
    <dbReference type="NCBI Taxonomy" id="2163413"/>
    <lineage>
        <taxon>Eukaryota</taxon>
        <taxon>Fungi</taxon>
        <taxon>Dikarya</taxon>
        <taxon>Ascomycota</taxon>
        <taxon>Saccharomycotina</taxon>
        <taxon>Pichiomycetes</taxon>
        <taxon>Metschnikowiaceae</taxon>
        <taxon>Metschnikowia</taxon>
    </lineage>
</organism>
<feature type="region of interest" description="Disordered" evidence="6">
    <location>
        <begin position="886"/>
        <end position="923"/>
    </location>
</feature>
<dbReference type="PANTHER" id="PTHR10783">
    <property type="entry name" value="XENOTROPIC AND POLYTROPIC RETROVIRUS RECEPTOR 1-RELATED"/>
    <property type="match status" value="1"/>
</dbReference>
<feature type="transmembrane region" description="Helical" evidence="7">
    <location>
        <begin position="572"/>
        <end position="590"/>
    </location>
</feature>
<evidence type="ECO:0000256" key="7">
    <source>
        <dbReference type="SAM" id="Phobius"/>
    </source>
</evidence>
<keyword evidence="11" id="KW-1185">Reference proteome</keyword>
<dbReference type="GO" id="GO:0000822">
    <property type="term" value="F:inositol hexakisphosphate binding"/>
    <property type="evidence" value="ECO:0007669"/>
    <property type="project" value="TreeGrafter"/>
</dbReference>
<dbReference type="Proteomes" id="UP000292447">
    <property type="component" value="Chromosome III"/>
</dbReference>
<dbReference type="Pfam" id="PF03105">
    <property type="entry name" value="SPX"/>
    <property type="match status" value="1"/>
</dbReference>
<evidence type="ECO:0000259" key="8">
    <source>
        <dbReference type="PROSITE" id="PS51380"/>
    </source>
</evidence>
<proteinExistence type="inferred from homology"/>
<keyword evidence="5 7" id="KW-0472">Membrane</keyword>
<feature type="region of interest" description="Disordered" evidence="6">
    <location>
        <begin position="78"/>
        <end position="120"/>
    </location>
</feature>
<feature type="transmembrane region" description="Helical" evidence="7">
    <location>
        <begin position="802"/>
        <end position="823"/>
    </location>
</feature>
<evidence type="ECO:0000313" key="11">
    <source>
        <dbReference type="Proteomes" id="UP000292447"/>
    </source>
</evidence>
<dbReference type="InterPro" id="IPR004342">
    <property type="entry name" value="EXS_C"/>
</dbReference>
<evidence type="ECO:0000256" key="6">
    <source>
        <dbReference type="SAM" id="MobiDB-lite"/>
    </source>
</evidence>
<dbReference type="CDD" id="cd14475">
    <property type="entry name" value="SPX_SYG1_like"/>
    <property type="match status" value="1"/>
</dbReference>
<feature type="domain" description="EXS" evidence="8">
    <location>
        <begin position="662"/>
        <end position="856"/>
    </location>
</feature>
<dbReference type="EMBL" id="CP034458">
    <property type="protein sequence ID" value="QBM88472.1"/>
    <property type="molecule type" value="Genomic_DNA"/>
</dbReference>
<feature type="transmembrane region" description="Helical" evidence="7">
    <location>
        <begin position="492"/>
        <end position="520"/>
    </location>
</feature>
<dbReference type="AlphaFoldDB" id="A0A4P6XM51"/>
<accession>A0A4P6XM51</accession>
<dbReference type="InterPro" id="IPR004331">
    <property type="entry name" value="SPX_dom"/>
</dbReference>
<evidence type="ECO:0000259" key="9">
    <source>
        <dbReference type="PROSITE" id="PS51382"/>
    </source>
</evidence>
<dbReference type="PANTHER" id="PTHR10783:SF103">
    <property type="entry name" value="SOLUTE CARRIER FAMILY 53 MEMBER 1"/>
    <property type="match status" value="1"/>
</dbReference>
<dbReference type="GO" id="GO:0005794">
    <property type="term" value="C:Golgi apparatus"/>
    <property type="evidence" value="ECO:0007669"/>
    <property type="project" value="TreeGrafter"/>
</dbReference>
<reference evidence="11" key="1">
    <citation type="submission" date="2019-03" db="EMBL/GenBank/DDBJ databases">
        <title>Snf2 controls pulcherriminic acid biosynthesis and connects pigmentation and antifungal activity of the yeast Metschnikowia pulcherrima.</title>
        <authorList>
            <person name="Gore-Lloyd D."/>
            <person name="Sumann I."/>
            <person name="Brachmann A.O."/>
            <person name="Schneeberger K."/>
            <person name="Ortiz-Merino R.A."/>
            <person name="Moreno-Beltran M."/>
            <person name="Schlaefli M."/>
            <person name="Kirner P."/>
            <person name="Santos Kron A."/>
            <person name="Wolfe K.H."/>
            <person name="Piel J."/>
            <person name="Ahrens C.H."/>
            <person name="Henk D."/>
            <person name="Freimoser F.M."/>
        </authorList>
    </citation>
    <scope>NUCLEOTIDE SEQUENCE [LARGE SCALE GENOMIC DNA]</scope>
    <source>
        <strain evidence="11">APC 1.2</strain>
    </source>
</reference>
<dbReference type="PROSITE" id="PS51380">
    <property type="entry name" value="EXS"/>
    <property type="match status" value="1"/>
</dbReference>
<evidence type="ECO:0000313" key="10">
    <source>
        <dbReference type="EMBL" id="QBM88472.1"/>
    </source>
</evidence>
<feature type="transmembrane region" description="Helical" evidence="7">
    <location>
        <begin position="773"/>
        <end position="795"/>
    </location>
</feature>
<comment type="subcellular location">
    <subcellularLocation>
        <location evidence="1">Membrane</location>
        <topology evidence="1">Multi-pass membrane protein</topology>
    </subcellularLocation>
</comment>
<keyword evidence="3 7" id="KW-0812">Transmembrane</keyword>
<evidence type="ECO:0000256" key="2">
    <source>
        <dbReference type="ARBA" id="ARBA00009665"/>
    </source>
</evidence>
<feature type="transmembrane region" description="Helical" evidence="7">
    <location>
        <begin position="731"/>
        <end position="753"/>
    </location>
</feature>
<keyword evidence="4 7" id="KW-1133">Transmembrane helix</keyword>
<feature type="compositionally biased region" description="Acidic residues" evidence="6">
    <location>
        <begin position="951"/>
        <end position="970"/>
    </location>
</feature>
<name>A0A4P6XM51_9ASCO</name>
<comment type="similarity">
    <text evidence="2">Belongs to the SYG1 (TC 2.A.94) family.</text>
</comment>
<feature type="domain" description="SPX" evidence="9">
    <location>
        <begin position="1"/>
        <end position="393"/>
    </location>
</feature>
<evidence type="ECO:0000256" key="4">
    <source>
        <dbReference type="ARBA" id="ARBA00022989"/>
    </source>
</evidence>
<feature type="transmembrane region" description="Helical" evidence="7">
    <location>
        <begin position="540"/>
        <end position="560"/>
    </location>
</feature>
<evidence type="ECO:0000256" key="1">
    <source>
        <dbReference type="ARBA" id="ARBA00004141"/>
    </source>
</evidence>
<dbReference type="STRING" id="2163413.A0A4P6XM51"/>
<sequence>MKFGEALSEGLVPEWRDQYVHYKAGKKRIKSIASVYEQLSPQIVTDSTPLLGPTDAEHTYVPEISVGNTSQSPIGQVLHKHGQEHQGKPAGAGKPETLQVPPKSPVTSGRGSGKASMKGSFKSLMRHSSGKSLSETFKDEKRDFLNWLNEELGMVDEFYKEQEKSIYSRFLILEDQFFQLKEHKAAVARVLKQAAEAERSKHLLEPVNVKISRWSLYVKSLLEPLSRYELPSFPLTTFLAKLRPQTGNEDVALDQQSIESAYDLHYRENQIRNGQLAFENELDEESVFSLDSAQSLGVLEGNLQAFNQPQIELDPQQAAIRQRQARRKDYVTKKRFGVPYFYARKHLKDALIEHYRSIALIRSYRTMNRTAFRKITKKFDKATKSAISGEFMKKVDKESYFQTSETLDQVLTRVEDIFLTFYDTEKTDRKHGLEKLRSATYAYNNSDLRANTYYKLTFLLGLFTGIALPFFGIGLYLALAHTLSHALPEGRFLLQIWGGFLLVNLTLFFVGINFIAYTHFKINYKFIFEFNLPDALDYRQFFLFPSIGLGLLCAFAWLSFLDFWPEKLPGRVWPLIYLACALLIFLWPGAQLYPSSRRWLQVAIWRLICSGLYPVEFKDFYLGDILCSLTYSMGNLSFFICLYADKWRHVLGGGEIPSSSARCGSRYSRLMGFLSTLPSIWRFLQCLRRYMDTGDAFPHLANMTKYLVSTIYYCLLSVWRIEQTSAARASFITFACVNSIFSSIWDIVMDWSLGQWNSKNFLLRDHLFYGNPTYYYVAMVLDVILRFQWIFYAFFSTQLQQLAVTSFFIAVAELLRRFVWMFFRMENEHCANVVMFRASRESPLPYMVSSRVEKAINKLVDLRYNTHGKLSDDDFSSESGEIAYAPQATSTAYQAPGSRRLGEEEASVGRTPSALSHPKERRKSTFVAISNALNKAHVKDFQRKKYAVQAEDSEDDDLEEETEQVDDEGK</sequence>
<feature type="transmembrane region" description="Helical" evidence="7">
    <location>
        <begin position="456"/>
        <end position="480"/>
    </location>
</feature>
<dbReference type="GO" id="GO:0006817">
    <property type="term" value="P:phosphate ion transport"/>
    <property type="evidence" value="ECO:0007669"/>
    <property type="project" value="TreeGrafter"/>
</dbReference>
<feature type="transmembrane region" description="Helical" evidence="7">
    <location>
        <begin position="620"/>
        <end position="645"/>
    </location>
</feature>
<gene>
    <name evidence="10" type="primary">MPUL0C04400</name>
    <name evidence="10" type="ORF">METSCH_C04400</name>
</gene>